<comment type="similarity">
    <text evidence="1 3">Belongs to the short-chain dehydrogenases/reductases (SDR) family.</text>
</comment>
<evidence type="ECO:0000256" key="3">
    <source>
        <dbReference type="RuleBase" id="RU000363"/>
    </source>
</evidence>
<evidence type="ECO:0000313" key="5">
    <source>
        <dbReference type="EMBL" id="NJQ03114.1"/>
    </source>
</evidence>
<organism evidence="5 6">
    <name type="scientific">Streptomyces zingiberis</name>
    <dbReference type="NCBI Taxonomy" id="2053010"/>
    <lineage>
        <taxon>Bacteria</taxon>
        <taxon>Bacillati</taxon>
        <taxon>Actinomycetota</taxon>
        <taxon>Actinomycetes</taxon>
        <taxon>Kitasatosporales</taxon>
        <taxon>Streptomycetaceae</taxon>
        <taxon>Streptomyces</taxon>
    </lineage>
</organism>
<dbReference type="RefSeq" id="WP_168103739.1">
    <property type="nucleotide sequence ID" value="NZ_JAATEN010000021.1"/>
</dbReference>
<reference evidence="5 6" key="1">
    <citation type="submission" date="2020-03" db="EMBL/GenBank/DDBJ databases">
        <title>WGS of actinomycetes isolated from Thailand.</title>
        <authorList>
            <person name="Thawai C."/>
        </authorList>
    </citation>
    <scope>NUCLEOTIDE SEQUENCE [LARGE SCALE GENOMIC DNA]</scope>
    <source>
        <strain evidence="5 6">PLAI 1-29</strain>
    </source>
</reference>
<dbReference type="InterPro" id="IPR020904">
    <property type="entry name" value="Sc_DH/Rdtase_CS"/>
</dbReference>
<dbReference type="PANTHER" id="PTHR24321:SF8">
    <property type="entry name" value="ESTRADIOL 17-BETA-DEHYDROGENASE 8-RELATED"/>
    <property type="match status" value="1"/>
</dbReference>
<keyword evidence="2" id="KW-0560">Oxidoreductase</keyword>
<dbReference type="PROSITE" id="PS00061">
    <property type="entry name" value="ADH_SHORT"/>
    <property type="match status" value="1"/>
</dbReference>
<dbReference type="Proteomes" id="UP000695264">
    <property type="component" value="Unassembled WGS sequence"/>
</dbReference>
<accession>A0ABX1C5Z9</accession>
<dbReference type="CDD" id="cd05233">
    <property type="entry name" value="SDR_c"/>
    <property type="match status" value="1"/>
</dbReference>
<dbReference type="PANTHER" id="PTHR24321">
    <property type="entry name" value="DEHYDROGENASES, SHORT CHAIN"/>
    <property type="match status" value="1"/>
</dbReference>
<evidence type="ECO:0000313" key="6">
    <source>
        <dbReference type="Proteomes" id="UP000695264"/>
    </source>
</evidence>
<feature type="region of interest" description="Disordered" evidence="4">
    <location>
        <begin position="1"/>
        <end position="23"/>
    </location>
</feature>
<dbReference type="InterPro" id="IPR036291">
    <property type="entry name" value="NAD(P)-bd_dom_sf"/>
</dbReference>
<proteinExistence type="inferred from homology"/>
<evidence type="ECO:0000256" key="1">
    <source>
        <dbReference type="ARBA" id="ARBA00006484"/>
    </source>
</evidence>
<evidence type="ECO:0000256" key="4">
    <source>
        <dbReference type="SAM" id="MobiDB-lite"/>
    </source>
</evidence>
<comment type="caution">
    <text evidence="5">The sequence shown here is derived from an EMBL/GenBank/DDBJ whole genome shotgun (WGS) entry which is preliminary data.</text>
</comment>
<dbReference type="Gene3D" id="3.40.50.720">
    <property type="entry name" value="NAD(P)-binding Rossmann-like Domain"/>
    <property type="match status" value="1"/>
</dbReference>
<protein>
    <submittedName>
        <fullName evidence="5">SDR family oxidoreductase</fullName>
    </submittedName>
</protein>
<feature type="compositionally biased region" description="Basic and acidic residues" evidence="4">
    <location>
        <begin position="1"/>
        <end position="17"/>
    </location>
</feature>
<keyword evidence="6" id="KW-1185">Reference proteome</keyword>
<gene>
    <name evidence="5" type="ORF">HCK00_21890</name>
</gene>
<sequence>MISTDATRHPGDTDPARDTGGPGTRAVLVTGAASGIGRSAALRFAAGGDRLLLADLDADGVRGTAKEITAAGGTALAVPGDLTEKAVVDTVVNRALEAYGRIDVLVNNAGVMDRMSALHETEDAEWERVLRINLTAPFLLTRAVLPHMRAAGGGCLVFTGSEAGLRGGAAGAAYTAAKHGVTGLVKNLAVMYRKEGIRANAVAPGPTITNIRVEARPDSLGAGIVGGLIGAGIGRLGSAEEQADVIVFLASEEAAFVNGAVIPVDDGWAAV</sequence>
<dbReference type="PRINTS" id="PR00080">
    <property type="entry name" value="SDRFAMILY"/>
</dbReference>
<dbReference type="EMBL" id="JAATEN010000021">
    <property type="protein sequence ID" value="NJQ03114.1"/>
    <property type="molecule type" value="Genomic_DNA"/>
</dbReference>
<dbReference type="InterPro" id="IPR002347">
    <property type="entry name" value="SDR_fam"/>
</dbReference>
<dbReference type="Pfam" id="PF00106">
    <property type="entry name" value="adh_short"/>
    <property type="match status" value="1"/>
</dbReference>
<dbReference type="PRINTS" id="PR00081">
    <property type="entry name" value="GDHRDH"/>
</dbReference>
<evidence type="ECO:0000256" key="2">
    <source>
        <dbReference type="ARBA" id="ARBA00023002"/>
    </source>
</evidence>
<name>A0ABX1C5Z9_9ACTN</name>
<dbReference type="SUPFAM" id="SSF51735">
    <property type="entry name" value="NAD(P)-binding Rossmann-fold domains"/>
    <property type="match status" value="1"/>
</dbReference>